<dbReference type="GO" id="GO:0003677">
    <property type="term" value="F:DNA binding"/>
    <property type="evidence" value="ECO:0007669"/>
    <property type="project" value="InterPro"/>
</dbReference>
<dbReference type="GO" id="GO:0006355">
    <property type="term" value="P:regulation of DNA-templated transcription"/>
    <property type="evidence" value="ECO:0007669"/>
    <property type="project" value="InterPro"/>
</dbReference>
<organism evidence="2 3">
    <name type="scientific">Burkholderia contaminans</name>
    <dbReference type="NCBI Taxonomy" id="488447"/>
    <lineage>
        <taxon>Bacteria</taxon>
        <taxon>Pseudomonadati</taxon>
        <taxon>Pseudomonadota</taxon>
        <taxon>Betaproteobacteria</taxon>
        <taxon>Burkholderiales</taxon>
        <taxon>Burkholderiaceae</taxon>
        <taxon>Burkholderia</taxon>
        <taxon>Burkholderia cepacia complex</taxon>
    </lineage>
</organism>
<dbReference type="RefSeq" id="WP_254600208.1">
    <property type="nucleotide sequence ID" value="NZ_CABVQT010000006.1"/>
</dbReference>
<gene>
    <name evidence="2" type="ORF">BCO71171_02947</name>
</gene>
<protein>
    <recommendedName>
        <fullName evidence="1">Transcriptional coactivator p15 (PC4) C-terminal domain-containing protein</fullName>
    </recommendedName>
</protein>
<dbReference type="AlphaFoldDB" id="A0A6P2Y539"/>
<evidence type="ECO:0000313" key="3">
    <source>
        <dbReference type="Proteomes" id="UP000494182"/>
    </source>
</evidence>
<name>A0A6P2Y539_9BURK</name>
<reference evidence="2 3" key="1">
    <citation type="submission" date="2019-09" db="EMBL/GenBank/DDBJ databases">
        <authorList>
            <person name="Depoorter E."/>
        </authorList>
    </citation>
    <scope>NUCLEOTIDE SEQUENCE [LARGE SCALE GENOMIC DNA]</scope>
    <source>
        <strain evidence="2">R-71171</strain>
    </source>
</reference>
<dbReference type="Pfam" id="PF02229">
    <property type="entry name" value="PC4"/>
    <property type="match status" value="1"/>
</dbReference>
<evidence type="ECO:0000259" key="1">
    <source>
        <dbReference type="Pfam" id="PF02229"/>
    </source>
</evidence>
<proteinExistence type="predicted"/>
<feature type="domain" description="Transcriptional coactivator p15 (PC4) C-terminal" evidence="1">
    <location>
        <begin position="26"/>
        <end position="77"/>
    </location>
</feature>
<sequence length="91" mass="10152">MTQASAQSVDDEIDRAGTMIGEIQKNSRERLRITVGQYKGHEYIGIRIWFVGEDGQYRPSRSGVTLKPTLLPQLMQALDRAARAIDPHGAN</sequence>
<accession>A0A6P2Y539</accession>
<dbReference type="InterPro" id="IPR003173">
    <property type="entry name" value="PC4_C"/>
</dbReference>
<evidence type="ECO:0000313" key="2">
    <source>
        <dbReference type="EMBL" id="VWD17370.1"/>
    </source>
</evidence>
<dbReference type="SUPFAM" id="SSF54447">
    <property type="entry name" value="ssDNA-binding transcriptional regulator domain"/>
    <property type="match status" value="1"/>
</dbReference>
<dbReference type="EMBL" id="CABVQT010000006">
    <property type="protein sequence ID" value="VWD17370.1"/>
    <property type="molecule type" value="Genomic_DNA"/>
</dbReference>
<dbReference type="InterPro" id="IPR009044">
    <property type="entry name" value="ssDNA-bd_transcriptional_reg"/>
</dbReference>
<dbReference type="Proteomes" id="UP000494182">
    <property type="component" value="Unassembled WGS sequence"/>
</dbReference>
<dbReference type="Gene3D" id="2.30.31.10">
    <property type="entry name" value="Transcriptional Coactivator Pc4, Chain A"/>
    <property type="match status" value="1"/>
</dbReference>